<reference evidence="2" key="1">
    <citation type="submission" date="2022-01" db="EMBL/GenBank/DDBJ databases">
        <authorList>
            <person name="King R."/>
        </authorList>
    </citation>
    <scope>NUCLEOTIDE SEQUENCE</scope>
</reference>
<organism evidence="2 3">
    <name type="scientific">Diabrotica balteata</name>
    <name type="common">Banded cucumber beetle</name>
    <dbReference type="NCBI Taxonomy" id="107213"/>
    <lineage>
        <taxon>Eukaryota</taxon>
        <taxon>Metazoa</taxon>
        <taxon>Ecdysozoa</taxon>
        <taxon>Arthropoda</taxon>
        <taxon>Hexapoda</taxon>
        <taxon>Insecta</taxon>
        <taxon>Pterygota</taxon>
        <taxon>Neoptera</taxon>
        <taxon>Endopterygota</taxon>
        <taxon>Coleoptera</taxon>
        <taxon>Polyphaga</taxon>
        <taxon>Cucujiformia</taxon>
        <taxon>Chrysomeloidea</taxon>
        <taxon>Chrysomelidae</taxon>
        <taxon>Galerucinae</taxon>
        <taxon>Diabroticina</taxon>
        <taxon>Diabroticites</taxon>
        <taxon>Diabrotica</taxon>
    </lineage>
</organism>
<sequence>MQNQYQSIIRRSMMEKIELFRGPNAVRKIKQLNLDDILIDQWIQNMKVTCYILYVSGEPASFVLLSKCDFDPLGHHDAPRVLDYIYTLPKYRRKGYAYKLMEHVKKNNQFTAFCSNDESERLFLKCKCINHGLMNYNVMFRHP</sequence>
<dbReference type="SUPFAM" id="SSF55729">
    <property type="entry name" value="Acyl-CoA N-acyltransferases (Nat)"/>
    <property type="match status" value="1"/>
</dbReference>
<dbReference type="PROSITE" id="PS51186">
    <property type="entry name" value="GNAT"/>
    <property type="match status" value="1"/>
</dbReference>
<proteinExistence type="predicted"/>
<dbReference type="InterPro" id="IPR016181">
    <property type="entry name" value="Acyl_CoA_acyltransferase"/>
</dbReference>
<dbReference type="OrthoDB" id="61870at2759"/>
<dbReference type="EMBL" id="OU898278">
    <property type="protein sequence ID" value="CAG9831341.1"/>
    <property type="molecule type" value="Genomic_DNA"/>
</dbReference>
<dbReference type="GO" id="GO:0016747">
    <property type="term" value="F:acyltransferase activity, transferring groups other than amino-acyl groups"/>
    <property type="evidence" value="ECO:0007669"/>
    <property type="project" value="InterPro"/>
</dbReference>
<name>A0A9N9XAG2_DIABA</name>
<dbReference type="Gene3D" id="3.40.630.30">
    <property type="match status" value="1"/>
</dbReference>
<protein>
    <recommendedName>
        <fullName evidence="1">N-acetyltransferase domain-containing protein</fullName>
    </recommendedName>
</protein>
<dbReference type="Proteomes" id="UP001153709">
    <property type="component" value="Chromosome 3"/>
</dbReference>
<accession>A0A9N9XAG2</accession>
<gene>
    <name evidence="2" type="ORF">DIABBA_LOCUS4942</name>
</gene>
<evidence type="ECO:0000313" key="3">
    <source>
        <dbReference type="Proteomes" id="UP001153709"/>
    </source>
</evidence>
<keyword evidence="3" id="KW-1185">Reference proteome</keyword>
<dbReference type="InterPro" id="IPR000182">
    <property type="entry name" value="GNAT_dom"/>
</dbReference>
<dbReference type="CDD" id="cd04301">
    <property type="entry name" value="NAT_SF"/>
    <property type="match status" value="1"/>
</dbReference>
<dbReference type="AlphaFoldDB" id="A0A9N9XAG2"/>
<feature type="domain" description="N-acetyltransferase" evidence="1">
    <location>
        <begin position="7"/>
        <end position="143"/>
    </location>
</feature>
<dbReference type="Pfam" id="PF00583">
    <property type="entry name" value="Acetyltransf_1"/>
    <property type="match status" value="1"/>
</dbReference>
<evidence type="ECO:0000313" key="2">
    <source>
        <dbReference type="EMBL" id="CAG9831341.1"/>
    </source>
</evidence>
<evidence type="ECO:0000259" key="1">
    <source>
        <dbReference type="PROSITE" id="PS51186"/>
    </source>
</evidence>